<dbReference type="EMBL" id="PZBZ01000027">
    <property type="protein sequence ID" value="PTG14364.1"/>
    <property type="molecule type" value="Genomic_DNA"/>
</dbReference>
<dbReference type="InterPro" id="IPR001451">
    <property type="entry name" value="Hexapep"/>
</dbReference>
<evidence type="ECO:0000313" key="3">
    <source>
        <dbReference type="EMBL" id="PTG14364.1"/>
    </source>
</evidence>
<organism evidence="3 4">
    <name type="scientific">Staphylococcus chromogenes</name>
    <name type="common">Staphylococcus hyicus subsp. chromogenes</name>
    <dbReference type="NCBI Taxonomy" id="46126"/>
    <lineage>
        <taxon>Bacteria</taxon>
        <taxon>Bacillati</taxon>
        <taxon>Bacillota</taxon>
        <taxon>Bacilli</taxon>
        <taxon>Bacillales</taxon>
        <taxon>Staphylococcaceae</taxon>
        <taxon>Staphylococcus</taxon>
    </lineage>
</organism>
<dbReference type="CDD" id="cd04647">
    <property type="entry name" value="LbH_MAT_like"/>
    <property type="match status" value="1"/>
</dbReference>
<name>A0AAE5W8T6_STACR</name>
<keyword evidence="2" id="KW-0677">Repeat</keyword>
<dbReference type="GO" id="GO:0016740">
    <property type="term" value="F:transferase activity"/>
    <property type="evidence" value="ECO:0007669"/>
    <property type="project" value="UniProtKB-KW"/>
</dbReference>
<reference evidence="3 4" key="1">
    <citation type="journal article" date="2016" name="Front. Microbiol.">
        <title>Comprehensive Phylogenetic Analysis of Bovine Non-aureus Staphylococci Species Based on Whole-Genome Sequencing.</title>
        <authorList>
            <person name="Naushad S."/>
            <person name="Barkema H.W."/>
            <person name="Luby C."/>
            <person name="Condas L.A."/>
            <person name="Nobrega D.B."/>
            <person name="Carson D.A."/>
            <person name="De Buck J."/>
        </authorList>
    </citation>
    <scope>NUCLEOTIDE SEQUENCE [LARGE SCALE GENOMIC DNA]</scope>
    <source>
        <strain evidence="3 4">SNUC 505</strain>
    </source>
</reference>
<gene>
    <name evidence="3" type="ORF">BU653_06160</name>
</gene>
<proteinExistence type="predicted"/>
<evidence type="ECO:0000313" key="4">
    <source>
        <dbReference type="Proteomes" id="UP000242704"/>
    </source>
</evidence>
<keyword evidence="1" id="KW-0808">Transferase</keyword>
<dbReference type="InterPro" id="IPR050179">
    <property type="entry name" value="Trans_hexapeptide_repeat"/>
</dbReference>
<dbReference type="PANTHER" id="PTHR43300">
    <property type="entry name" value="ACETYLTRANSFERASE"/>
    <property type="match status" value="1"/>
</dbReference>
<accession>A0AAE5W8T6</accession>
<dbReference type="InterPro" id="IPR018357">
    <property type="entry name" value="Hexapep_transf_CS"/>
</dbReference>
<evidence type="ECO:0000256" key="2">
    <source>
        <dbReference type="ARBA" id="ARBA00022737"/>
    </source>
</evidence>
<evidence type="ECO:0000256" key="1">
    <source>
        <dbReference type="ARBA" id="ARBA00022679"/>
    </source>
</evidence>
<dbReference type="PANTHER" id="PTHR43300:SF6">
    <property type="entry name" value="ACETYLTRANSFERASE YVOF-RELATED"/>
    <property type="match status" value="1"/>
</dbReference>
<dbReference type="Proteomes" id="UP000242704">
    <property type="component" value="Unassembled WGS sequence"/>
</dbReference>
<protein>
    <submittedName>
        <fullName evidence="3">Acetyltransferase</fullName>
    </submittedName>
</protein>
<dbReference type="Gene3D" id="2.160.10.10">
    <property type="entry name" value="Hexapeptide repeat proteins"/>
    <property type="match status" value="1"/>
</dbReference>
<dbReference type="RefSeq" id="WP_107360622.1">
    <property type="nucleotide sequence ID" value="NZ_JAHSUP010000002.1"/>
</dbReference>
<sequence>MARNVKVVASKGKHNPLWHLYRYISFFKLFKNTIIIEVLRYFPFIRIKPMLYRRLLNMEIGAYTALAFKVVPDLLYPEKIKIGENVTIGYQTTILTHEFLPNELRVGNVIIGNDTLIGANVTILPGVVIGDRVQVGAHTVVSKDIPNDTKAMGNPMQFKPL</sequence>
<dbReference type="Pfam" id="PF00132">
    <property type="entry name" value="Hexapep"/>
    <property type="match status" value="1"/>
</dbReference>
<comment type="caution">
    <text evidence="3">The sequence shown here is derived from an EMBL/GenBank/DDBJ whole genome shotgun (WGS) entry which is preliminary data.</text>
</comment>
<dbReference type="InterPro" id="IPR011004">
    <property type="entry name" value="Trimer_LpxA-like_sf"/>
</dbReference>
<dbReference type="SUPFAM" id="SSF51161">
    <property type="entry name" value="Trimeric LpxA-like enzymes"/>
    <property type="match status" value="1"/>
</dbReference>
<dbReference type="AlphaFoldDB" id="A0AAE5W8T6"/>
<dbReference type="PROSITE" id="PS00101">
    <property type="entry name" value="HEXAPEP_TRANSFERASES"/>
    <property type="match status" value="1"/>
</dbReference>